<name>A0ABX0SVF3_9PSEU</name>
<feature type="domain" description="DUF4333" evidence="3">
    <location>
        <begin position="90"/>
        <end position="162"/>
    </location>
</feature>
<evidence type="ECO:0000256" key="2">
    <source>
        <dbReference type="SAM" id="Phobius"/>
    </source>
</evidence>
<feature type="transmembrane region" description="Helical" evidence="2">
    <location>
        <begin position="74"/>
        <end position="99"/>
    </location>
</feature>
<comment type="caution">
    <text evidence="4">The sequence shown here is derived from an EMBL/GenBank/DDBJ whole genome shotgun (WGS) entry which is preliminary data.</text>
</comment>
<dbReference type="Pfam" id="PF14230">
    <property type="entry name" value="DUF4333"/>
    <property type="match status" value="1"/>
</dbReference>
<feature type="region of interest" description="Disordered" evidence="1">
    <location>
        <begin position="1"/>
        <end position="71"/>
    </location>
</feature>
<keyword evidence="2" id="KW-1133">Transmembrane helix</keyword>
<reference evidence="4 5" key="1">
    <citation type="submission" date="2020-03" db="EMBL/GenBank/DDBJ databases">
        <title>Sequencing the genomes of 1000 actinobacteria strains.</title>
        <authorList>
            <person name="Klenk H.-P."/>
        </authorList>
    </citation>
    <scope>NUCLEOTIDE SEQUENCE [LARGE SCALE GENOMIC DNA]</scope>
    <source>
        <strain evidence="4 5">DSM 45668</strain>
    </source>
</reference>
<dbReference type="EMBL" id="JAANOU010000001">
    <property type="protein sequence ID" value="NIH80503.1"/>
    <property type="molecule type" value="Genomic_DNA"/>
</dbReference>
<accession>A0ABX0SVF3</accession>
<evidence type="ECO:0000313" key="5">
    <source>
        <dbReference type="Proteomes" id="UP000754495"/>
    </source>
</evidence>
<evidence type="ECO:0000259" key="3">
    <source>
        <dbReference type="Pfam" id="PF14230"/>
    </source>
</evidence>
<feature type="compositionally biased region" description="Polar residues" evidence="1">
    <location>
        <begin position="1"/>
        <end position="14"/>
    </location>
</feature>
<keyword evidence="2" id="KW-0472">Membrane</keyword>
<evidence type="ECO:0000313" key="4">
    <source>
        <dbReference type="EMBL" id="NIH80503.1"/>
    </source>
</evidence>
<sequence>MSTPYGGTDPQQWNQQPGYGQHPGHPPQYAQQPQYGQQPGYGQPQYGQQYPGQPQHPGAYGQPQQPPKKRGKGLAVGLGALVVVVAAFCVTAFVAPGFLKSTELSQTAVQDGVKQVLTGNYQLTGVSDVQCPAGQKVTAGATFTCAAVINGQGKTVQITIKNTAADYEVAYPR</sequence>
<protein>
    <recommendedName>
        <fullName evidence="3">DUF4333 domain-containing protein</fullName>
    </recommendedName>
</protein>
<organism evidence="4 5">
    <name type="scientific">Amycolatopsis viridis</name>
    <dbReference type="NCBI Taxonomy" id="185678"/>
    <lineage>
        <taxon>Bacteria</taxon>
        <taxon>Bacillati</taxon>
        <taxon>Actinomycetota</taxon>
        <taxon>Actinomycetes</taxon>
        <taxon>Pseudonocardiales</taxon>
        <taxon>Pseudonocardiaceae</taxon>
        <taxon>Amycolatopsis</taxon>
    </lineage>
</organism>
<keyword evidence="5" id="KW-1185">Reference proteome</keyword>
<dbReference type="RefSeq" id="WP_167114810.1">
    <property type="nucleotide sequence ID" value="NZ_JAANOU010000001.1"/>
</dbReference>
<proteinExistence type="predicted"/>
<dbReference type="Proteomes" id="UP000754495">
    <property type="component" value="Unassembled WGS sequence"/>
</dbReference>
<dbReference type="InterPro" id="IPR025637">
    <property type="entry name" value="DUF4333"/>
</dbReference>
<feature type="compositionally biased region" description="Low complexity" evidence="1">
    <location>
        <begin position="15"/>
        <end position="63"/>
    </location>
</feature>
<evidence type="ECO:0000256" key="1">
    <source>
        <dbReference type="SAM" id="MobiDB-lite"/>
    </source>
</evidence>
<keyword evidence="2" id="KW-0812">Transmembrane</keyword>
<gene>
    <name evidence="4" type="ORF">FHX46_003033</name>
</gene>